<keyword evidence="1" id="KW-0175">Coiled coil</keyword>
<evidence type="ECO:0000313" key="3">
    <source>
        <dbReference type="EMBL" id="KAK0469474.1"/>
    </source>
</evidence>
<dbReference type="Pfam" id="PF25534">
    <property type="entry name" value="DUF7918"/>
    <property type="match status" value="1"/>
</dbReference>
<comment type="caution">
    <text evidence="3">The sequence shown here is derived from an EMBL/GenBank/DDBJ whole genome shotgun (WGS) entry which is preliminary data.</text>
</comment>
<keyword evidence="4" id="KW-1185">Reference proteome</keyword>
<accession>A0AA39NPY8</accession>
<organism evidence="3 4">
    <name type="scientific">Armillaria tabescens</name>
    <name type="common">Ringless honey mushroom</name>
    <name type="synonym">Agaricus tabescens</name>
    <dbReference type="NCBI Taxonomy" id="1929756"/>
    <lineage>
        <taxon>Eukaryota</taxon>
        <taxon>Fungi</taxon>
        <taxon>Dikarya</taxon>
        <taxon>Basidiomycota</taxon>
        <taxon>Agaricomycotina</taxon>
        <taxon>Agaricomycetes</taxon>
        <taxon>Agaricomycetidae</taxon>
        <taxon>Agaricales</taxon>
        <taxon>Marasmiineae</taxon>
        <taxon>Physalacriaceae</taxon>
        <taxon>Desarmillaria</taxon>
    </lineage>
</organism>
<gene>
    <name evidence="3" type="ORF">EV420DRAFT_35975</name>
</gene>
<evidence type="ECO:0000313" key="4">
    <source>
        <dbReference type="Proteomes" id="UP001175211"/>
    </source>
</evidence>
<dbReference type="GeneID" id="85365389"/>
<dbReference type="AlphaFoldDB" id="A0AA39NPY8"/>
<feature type="coiled-coil region" evidence="1">
    <location>
        <begin position="138"/>
        <end position="165"/>
    </location>
</feature>
<evidence type="ECO:0000256" key="1">
    <source>
        <dbReference type="SAM" id="Coils"/>
    </source>
</evidence>
<feature type="domain" description="DUF7918" evidence="2">
    <location>
        <begin position="4"/>
        <end position="119"/>
    </location>
</feature>
<dbReference type="RefSeq" id="XP_060339267.1">
    <property type="nucleotide sequence ID" value="XM_060481841.1"/>
</dbReference>
<dbReference type="InterPro" id="IPR057678">
    <property type="entry name" value="DUF7918"/>
</dbReference>
<dbReference type="Proteomes" id="UP001175211">
    <property type="component" value="Unassembled WGS sequence"/>
</dbReference>
<name>A0AA39NPY8_ARMTA</name>
<dbReference type="PANTHER" id="PTHR36223">
    <property type="entry name" value="BETA-LACTAMASE-TYPE TRANSPEPTIDASE FOLD DOMAIN CONTAINING PROTEIN"/>
    <property type="match status" value="1"/>
</dbReference>
<protein>
    <recommendedName>
        <fullName evidence="2">DUF7918 domain-containing protein</fullName>
    </recommendedName>
</protein>
<reference evidence="3" key="1">
    <citation type="submission" date="2023-06" db="EMBL/GenBank/DDBJ databases">
        <authorList>
            <consortium name="Lawrence Berkeley National Laboratory"/>
            <person name="Ahrendt S."/>
            <person name="Sahu N."/>
            <person name="Indic B."/>
            <person name="Wong-Bajracharya J."/>
            <person name="Merenyi Z."/>
            <person name="Ke H.-M."/>
            <person name="Monk M."/>
            <person name="Kocsube S."/>
            <person name="Drula E."/>
            <person name="Lipzen A."/>
            <person name="Balint B."/>
            <person name="Henrissat B."/>
            <person name="Andreopoulos B."/>
            <person name="Martin F.M."/>
            <person name="Harder C.B."/>
            <person name="Rigling D."/>
            <person name="Ford K.L."/>
            <person name="Foster G.D."/>
            <person name="Pangilinan J."/>
            <person name="Papanicolaou A."/>
            <person name="Barry K."/>
            <person name="LaButti K."/>
            <person name="Viragh M."/>
            <person name="Koriabine M."/>
            <person name="Yan M."/>
            <person name="Riley R."/>
            <person name="Champramary S."/>
            <person name="Plett K.L."/>
            <person name="Tsai I.J."/>
            <person name="Slot J."/>
            <person name="Sipos G."/>
            <person name="Plett J."/>
            <person name="Nagy L.G."/>
            <person name="Grigoriev I.V."/>
        </authorList>
    </citation>
    <scope>NUCLEOTIDE SEQUENCE</scope>
    <source>
        <strain evidence="3">CCBAS 213</strain>
    </source>
</reference>
<dbReference type="PANTHER" id="PTHR36223:SF1">
    <property type="entry name" value="TRANSCRIPTION ELONGATION FACTOR EAF N-TERMINAL DOMAIN-CONTAINING PROTEIN"/>
    <property type="match status" value="1"/>
</dbReference>
<sequence length="210" mass="23898">MNSTRTSATTVRPLLFSSIELTDDDEMRAAESVQDLGEIKLKIWQVSCLYAIRRPKPIQAFNPVNKIHERSKKVVPHSVQGAAIKPVETMQTAKVCEQVTFIFYYRPLDILQANGMAPATIKCPISPSPPPKPEPEQSEDDDEKIAALKEQIRQIRERKKSKAKVEVKREFKQEEWQCDIVFGIWHVKFKASTFARSADSCAFVRILLAL</sequence>
<proteinExistence type="predicted"/>
<evidence type="ECO:0000259" key="2">
    <source>
        <dbReference type="Pfam" id="PF25534"/>
    </source>
</evidence>
<dbReference type="EMBL" id="JAUEPS010000001">
    <property type="protein sequence ID" value="KAK0469474.1"/>
    <property type="molecule type" value="Genomic_DNA"/>
</dbReference>